<dbReference type="AlphaFoldDB" id="A0A370PZK2"/>
<dbReference type="Proteomes" id="UP000254937">
    <property type="component" value="Unassembled WGS sequence"/>
</dbReference>
<gene>
    <name evidence="2" type="ORF">M752DRAFT_262246</name>
</gene>
<sequence length="271" mass="28913">MSNDSGHHPTAPHSWATKPYTPRPRTLLIARPQNAAVSGVEIVSSTRSAPRLPTQPLMLQYRARRYHGVARQGHGAGCGGAAVDEDCREGGIQLQRLIQRLPDSDQANAHMAAAWKLSCSGMTTCSPARAITYSAKTPSVGCEGLQPWMTPNTRSPTRKGFVTAGADGFYDPCVVAAYCYAGAAAEGDFPVGGIEAYADGIHEDGVVPEGRDGAMTVIARTMVVIVIMQPTSRFSQDLLLLVKPEAGVLVISTNLIPEEDLEQLPSGWDQD</sequence>
<keyword evidence="3" id="KW-1185">Reference proteome</keyword>
<name>A0A370PZK2_ASPPH</name>
<organism evidence="2 3">
    <name type="scientific">Aspergillus phoenicis ATCC 13157</name>
    <dbReference type="NCBI Taxonomy" id="1353007"/>
    <lineage>
        <taxon>Eukaryota</taxon>
        <taxon>Fungi</taxon>
        <taxon>Dikarya</taxon>
        <taxon>Ascomycota</taxon>
        <taxon>Pezizomycotina</taxon>
        <taxon>Eurotiomycetes</taxon>
        <taxon>Eurotiomycetidae</taxon>
        <taxon>Eurotiales</taxon>
        <taxon>Aspergillaceae</taxon>
        <taxon>Aspergillus</taxon>
    </lineage>
</organism>
<evidence type="ECO:0000313" key="3">
    <source>
        <dbReference type="Proteomes" id="UP000254937"/>
    </source>
</evidence>
<feature type="region of interest" description="Disordered" evidence="1">
    <location>
        <begin position="1"/>
        <end position="20"/>
    </location>
</feature>
<evidence type="ECO:0000256" key="1">
    <source>
        <dbReference type="SAM" id="MobiDB-lite"/>
    </source>
</evidence>
<dbReference type="EMBL" id="KZ851845">
    <property type="protein sequence ID" value="RDK47324.1"/>
    <property type="molecule type" value="Genomic_DNA"/>
</dbReference>
<evidence type="ECO:0000313" key="2">
    <source>
        <dbReference type="EMBL" id="RDK47324.1"/>
    </source>
</evidence>
<protein>
    <submittedName>
        <fullName evidence="2">Uncharacterized protein</fullName>
    </submittedName>
</protein>
<reference evidence="2 3" key="1">
    <citation type="submission" date="2018-07" db="EMBL/GenBank/DDBJ databases">
        <title>Section-level genome sequencing of Aspergillus section Nigri to investigate inter- and intra-species variation.</title>
        <authorList>
            <consortium name="DOE Joint Genome Institute"/>
            <person name="Vesth T.C."/>
            <person name="Nybo J.L."/>
            <person name="Theobald S."/>
            <person name="Frisvad J.C."/>
            <person name="Larsen T.O."/>
            <person name="Nielsen K.F."/>
            <person name="Hoof J.B."/>
            <person name="Brandl J."/>
            <person name="Salamov A."/>
            <person name="Riley R."/>
            <person name="Gladden J.M."/>
            <person name="Phatale P."/>
            <person name="Nielsen M.T."/>
            <person name="Lyhne E.K."/>
            <person name="Kogle M.E."/>
            <person name="Strasser K."/>
            <person name="McDonnell E."/>
            <person name="Barry K."/>
            <person name="Clum A."/>
            <person name="Chen C."/>
            <person name="Nolan M."/>
            <person name="Sandor L."/>
            <person name="Kuo A."/>
            <person name="Lipzen A."/>
            <person name="Hainaut M."/>
            <person name="Drula E."/>
            <person name="Tsang A."/>
            <person name="Magnuson J.K."/>
            <person name="Henrissat B."/>
            <person name="Wiebenga A."/>
            <person name="Simmons B.A."/>
            <person name="Makela M.R."/>
            <person name="De vries R.P."/>
            <person name="Grigoriev I.V."/>
            <person name="Mortensen U.H."/>
            <person name="Baker S.E."/>
            <person name="Andersen M.R."/>
        </authorList>
    </citation>
    <scope>NUCLEOTIDE SEQUENCE [LARGE SCALE GENOMIC DNA]</scope>
    <source>
        <strain evidence="2 3">ATCC 13157</strain>
    </source>
</reference>
<accession>A0A370PZK2</accession>
<proteinExistence type="predicted"/>